<reference evidence="1" key="1">
    <citation type="submission" date="2021-06" db="EMBL/GenBank/DDBJ databases">
        <authorList>
            <person name="Kallberg Y."/>
            <person name="Tangrot J."/>
            <person name="Rosling A."/>
        </authorList>
    </citation>
    <scope>NUCLEOTIDE SEQUENCE</scope>
    <source>
        <strain evidence="1">28 12/20/2015</strain>
    </source>
</reference>
<protein>
    <submittedName>
        <fullName evidence="1">11697_t:CDS:1</fullName>
    </submittedName>
</protein>
<gene>
    <name evidence="1" type="ORF">SPELUC_LOCUS4177</name>
</gene>
<evidence type="ECO:0000313" key="2">
    <source>
        <dbReference type="Proteomes" id="UP000789366"/>
    </source>
</evidence>
<evidence type="ECO:0000313" key="1">
    <source>
        <dbReference type="EMBL" id="CAG8526643.1"/>
    </source>
</evidence>
<accession>A0ACA9LHX7</accession>
<proteinExistence type="predicted"/>
<organism evidence="1 2">
    <name type="scientific">Cetraspora pellucida</name>
    <dbReference type="NCBI Taxonomy" id="1433469"/>
    <lineage>
        <taxon>Eukaryota</taxon>
        <taxon>Fungi</taxon>
        <taxon>Fungi incertae sedis</taxon>
        <taxon>Mucoromycota</taxon>
        <taxon>Glomeromycotina</taxon>
        <taxon>Glomeromycetes</taxon>
        <taxon>Diversisporales</taxon>
        <taxon>Gigasporaceae</taxon>
        <taxon>Cetraspora</taxon>
    </lineage>
</organism>
<keyword evidence="2" id="KW-1185">Reference proteome</keyword>
<dbReference type="EMBL" id="CAJVPW010003593">
    <property type="protein sequence ID" value="CAG8526643.1"/>
    <property type="molecule type" value="Genomic_DNA"/>
</dbReference>
<sequence>MFNTKIGRTKKRTSASNRKGAKHVLPSLELNEEQKNISGSLSTPSVSSIPSDSSTPSTSSVASSPNVSSGPSSSQIESNIQVAKNVAIDSYSVEPHSDEPHLDKPHLDETCLDTLDDNDILPNPDLVDDENIDDISENKMANSNTKRKDNEIANEYMNIQKRICFSSTIRSIHGVQLQMVPIIQDMQKKLDEMYLDWKAVGFGVQIENDTKWIEDAISQTIYGLIKKVKYPSDKRLMQVCYDALLDMKGEGFTNKIKHGSWKRFFNKHVCTLRRSNIVQHIKDSIHAEFEGLIKLKRKNRQVTRDEEQRFKNSKITRECYSKLNSSVDVDDDPNYTYLNFILDRAFPDPKTEKNSIAFGMAIAFNYLDPTKGIIIVPSEVVEKMNYFLEKMNVPDCESCE</sequence>
<name>A0ACA9LHX7_9GLOM</name>
<comment type="caution">
    <text evidence="1">The sequence shown here is derived from an EMBL/GenBank/DDBJ whole genome shotgun (WGS) entry which is preliminary data.</text>
</comment>
<dbReference type="Proteomes" id="UP000789366">
    <property type="component" value="Unassembled WGS sequence"/>
</dbReference>